<keyword evidence="3" id="KW-0963">Cytoplasm</keyword>
<feature type="region of interest" description="Disordered" evidence="8">
    <location>
        <begin position="1"/>
        <end position="23"/>
    </location>
</feature>
<dbReference type="InterPro" id="IPR050630">
    <property type="entry name" value="WD_repeat_EMAP"/>
</dbReference>
<dbReference type="PANTHER" id="PTHR13720">
    <property type="entry name" value="WD-40 REPEAT PROTEIN"/>
    <property type="match status" value="1"/>
</dbReference>
<dbReference type="GO" id="GO:0005856">
    <property type="term" value="C:cytoskeleton"/>
    <property type="evidence" value="ECO:0007669"/>
    <property type="project" value="UniProtKB-SubCell"/>
</dbReference>
<feature type="compositionally biased region" description="Polar residues" evidence="8">
    <location>
        <begin position="607"/>
        <end position="627"/>
    </location>
</feature>
<feature type="repeat" description="WD" evidence="7">
    <location>
        <begin position="971"/>
        <end position="1003"/>
    </location>
</feature>
<evidence type="ECO:0000256" key="4">
    <source>
        <dbReference type="ARBA" id="ARBA00022574"/>
    </source>
</evidence>
<feature type="region of interest" description="Disordered" evidence="8">
    <location>
        <begin position="198"/>
        <end position="270"/>
    </location>
</feature>
<dbReference type="Gene3D" id="2.130.10.10">
    <property type="entry name" value="YVTN repeat-like/Quinoprotein amine dehydrogenase"/>
    <property type="match status" value="2"/>
</dbReference>
<dbReference type="RefSeq" id="XP_035697529.1">
    <property type="nucleotide sequence ID" value="XM_035841636.1"/>
</dbReference>
<proteinExistence type="inferred from homology"/>
<dbReference type="PANTHER" id="PTHR13720:SF55">
    <property type="entry name" value="ECHINODERM MICROTUBULE-ASSOCIATED PROTEIN-LIKE CG42247"/>
    <property type="match status" value="1"/>
</dbReference>
<evidence type="ECO:0000256" key="3">
    <source>
        <dbReference type="ARBA" id="ARBA00022490"/>
    </source>
</evidence>
<dbReference type="FunFam" id="2.130.10.10:FF:002200">
    <property type="entry name" value="Uncharacterized protein"/>
    <property type="match status" value="1"/>
</dbReference>
<dbReference type="GO" id="GO:0008017">
    <property type="term" value="F:microtubule binding"/>
    <property type="evidence" value="ECO:0000318"/>
    <property type="project" value="GO_Central"/>
</dbReference>
<feature type="domain" description="Doublecortin" evidence="9">
    <location>
        <begin position="373"/>
        <end position="454"/>
    </location>
</feature>
<dbReference type="InterPro" id="IPR036572">
    <property type="entry name" value="Doublecortin_dom_sf"/>
</dbReference>
<dbReference type="GeneID" id="118430653"/>
<protein>
    <submittedName>
        <fullName evidence="11">Echinoderm microtubule-associated protein-like 1 isoform X1</fullName>
    </submittedName>
</protein>
<dbReference type="InterPro" id="IPR005108">
    <property type="entry name" value="HELP"/>
</dbReference>
<reference evidence="10" key="1">
    <citation type="journal article" date="2020" name="Nat. Ecol. Evol.">
        <title>Deeply conserved synteny resolves early events in vertebrate evolution.</title>
        <authorList>
            <person name="Simakov O."/>
            <person name="Marletaz F."/>
            <person name="Yue J.X."/>
            <person name="O'Connell B."/>
            <person name="Jenkins J."/>
            <person name="Brandt A."/>
            <person name="Calef R."/>
            <person name="Tung C.H."/>
            <person name="Huang T.K."/>
            <person name="Schmutz J."/>
            <person name="Satoh N."/>
            <person name="Yu J.K."/>
            <person name="Putnam N.H."/>
            <person name="Green R.E."/>
            <person name="Rokhsar D.S."/>
        </authorList>
    </citation>
    <scope>NUCLEOTIDE SEQUENCE [LARGE SCALE GENOMIC DNA]</scope>
    <source>
        <strain evidence="10">S238N-H82</strain>
    </source>
</reference>
<dbReference type="InterPro" id="IPR055439">
    <property type="entry name" value="Beta-prop_EML_1st"/>
</dbReference>
<feature type="compositionally biased region" description="Basic and acidic residues" evidence="8">
    <location>
        <begin position="1"/>
        <end position="15"/>
    </location>
</feature>
<dbReference type="InterPro" id="IPR036322">
    <property type="entry name" value="WD40_repeat_dom_sf"/>
</dbReference>
<dbReference type="InterPro" id="IPR001680">
    <property type="entry name" value="WD40_rpt"/>
</dbReference>
<evidence type="ECO:0000256" key="7">
    <source>
        <dbReference type="PROSITE-ProRule" id="PRU00221"/>
    </source>
</evidence>
<dbReference type="CDD" id="cd17070">
    <property type="entry name" value="DCX2_RP_like"/>
    <property type="match status" value="1"/>
</dbReference>
<gene>
    <name evidence="11" type="primary">LOC118430653</name>
</gene>
<dbReference type="FunFam" id="2.130.10.10:FF:000320">
    <property type="entry name" value="echinoderm microtubule-associated protein-like 6"/>
    <property type="match status" value="1"/>
</dbReference>
<dbReference type="GO" id="GO:0035556">
    <property type="term" value="P:intracellular signal transduction"/>
    <property type="evidence" value="ECO:0007669"/>
    <property type="project" value="InterPro"/>
</dbReference>
<evidence type="ECO:0000313" key="10">
    <source>
        <dbReference type="Proteomes" id="UP000001554"/>
    </source>
</evidence>
<dbReference type="FunFam" id="3.10.20.230:FF:000018">
    <property type="entry name" value="Echinoderm microtubule-associated protein-like CG42247"/>
    <property type="match status" value="1"/>
</dbReference>
<keyword evidence="10" id="KW-1185">Reference proteome</keyword>
<dbReference type="Pfam" id="PF03451">
    <property type="entry name" value="HELP"/>
    <property type="match status" value="1"/>
</dbReference>
<accession>A0A9J7MCL2</accession>
<dbReference type="Pfam" id="PF23414">
    <property type="entry name" value="Beta-prop_EML_2"/>
    <property type="match status" value="1"/>
</dbReference>
<dbReference type="PROSITE" id="PS50082">
    <property type="entry name" value="WD_REPEATS_2"/>
    <property type="match status" value="3"/>
</dbReference>
<dbReference type="SMART" id="SM00320">
    <property type="entry name" value="WD40"/>
    <property type="match status" value="10"/>
</dbReference>
<evidence type="ECO:0000256" key="1">
    <source>
        <dbReference type="ARBA" id="ARBA00004245"/>
    </source>
</evidence>
<dbReference type="Pfam" id="PF03607">
    <property type="entry name" value="DCX"/>
    <property type="match status" value="2"/>
</dbReference>
<dbReference type="SUPFAM" id="SSF89837">
    <property type="entry name" value="Doublecortin (DC)"/>
    <property type="match status" value="2"/>
</dbReference>
<dbReference type="InterPro" id="IPR003533">
    <property type="entry name" value="Doublecortin_dom"/>
</dbReference>
<dbReference type="Gene3D" id="3.10.20.230">
    <property type="entry name" value="Doublecortin domain"/>
    <property type="match status" value="2"/>
</dbReference>
<comment type="subcellular location">
    <subcellularLocation>
        <location evidence="1">Cytoplasm</location>
        <location evidence="1">Cytoskeleton</location>
    </subcellularLocation>
</comment>
<feature type="repeat" description="WD" evidence="7">
    <location>
        <begin position="1190"/>
        <end position="1231"/>
    </location>
</feature>
<dbReference type="SUPFAM" id="SSF50998">
    <property type="entry name" value="Quinoprotein alcohol dehydrogenase-like"/>
    <property type="match status" value="1"/>
</dbReference>
<dbReference type="SMART" id="SM00537">
    <property type="entry name" value="DCX"/>
    <property type="match status" value="2"/>
</dbReference>
<dbReference type="InterPro" id="IPR055442">
    <property type="entry name" value="Beta-prop_EML-like_2nd"/>
</dbReference>
<feature type="compositionally biased region" description="Pro residues" evidence="8">
    <location>
        <begin position="315"/>
        <end position="326"/>
    </location>
</feature>
<feature type="repeat" description="WD" evidence="7">
    <location>
        <begin position="1061"/>
        <end position="1102"/>
    </location>
</feature>
<dbReference type="PROSITE" id="PS50294">
    <property type="entry name" value="WD_REPEATS_REGION"/>
    <property type="match status" value="1"/>
</dbReference>
<evidence type="ECO:0000256" key="8">
    <source>
        <dbReference type="SAM" id="MobiDB-lite"/>
    </source>
</evidence>
<dbReference type="InterPro" id="IPR015943">
    <property type="entry name" value="WD40/YVTN_repeat-like_dom_sf"/>
</dbReference>
<keyword evidence="6" id="KW-0206">Cytoskeleton</keyword>
<evidence type="ECO:0000256" key="6">
    <source>
        <dbReference type="ARBA" id="ARBA00023212"/>
    </source>
</evidence>
<dbReference type="Proteomes" id="UP000001554">
    <property type="component" value="Chromosome 14"/>
</dbReference>
<dbReference type="InterPro" id="IPR011047">
    <property type="entry name" value="Quinoprotein_ADH-like_sf"/>
</dbReference>
<dbReference type="PROSITE" id="PS50309">
    <property type="entry name" value="DC"/>
    <property type="match status" value="2"/>
</dbReference>
<comment type="similarity">
    <text evidence="2">Belongs to the WD repeat EMAP family.</text>
</comment>
<reference evidence="11" key="2">
    <citation type="submission" date="2025-08" db="UniProtKB">
        <authorList>
            <consortium name="RefSeq"/>
        </authorList>
    </citation>
    <scope>IDENTIFICATION</scope>
    <source>
        <strain evidence="11">S238N-H82</strain>
        <tissue evidence="11">Testes</tissue>
    </source>
</reference>
<sequence>MHRQDALRAFRRPSDSDDSGISEAKILVPPGRRHSATLVKDALQPEAAFQKLQVRRYSLEETDIKADSRRRHSSTNTKGTLISETPSDNIQVRRLSLGEGQRPEMYTIKDINITIGDEKFKINTEDLTSTEQKDLEISTKMKMAKVDSSGVIQDSRVQSMRDSGIDIRAESEDSLPNSGDDSKMEIEVGKIKHELVPITSPEEGHSGPQAPTHKDNITIPIEIRVPGGEGRQSKSAPPARDEPALPGGLSPRSRIPVPVQTADMSRENRADVLNRAERLLRAQESMDPTQNKQHASLPKAPENNSLHIARVEHPPYIPPILPPSKPAYPESRQTVTTNNLNSESDFSDDDDDLTTARSVLDSRQPLNQPRRARRVTFYRNGDPHWKGVNFAINNKRIRNMEALLILLSEKIPLPYGVRHVYTLGGKRLTDLTELEHGKSYVCASGEMVKGVDYGRKTERYWHNRKPTAGKRRGENYLYKEDPVDRLSIDSRQSMMSDQLSPRSKPRVITIISNTHRDSRGKILLNPRTSQNFEDILKDMTGAIKMTNPPIEALYTFSTEQKVQGFGQLFREFRDCDIFIACGSESLKRGPPSSEGYKSDAPAHAQYDHTQPIKQSTRKTQTPQKQQMSGSSSDSGEDSLTPPPPSQAYRSRRRSVQSNATQTDIEADPKPLDDFADNSIDTLAVQDSDDPYVTSPVASEDDVVRMAIHGRRQTFFRPTSYDKTYVNPGSRPNKKLKLEWVYGYRGYDARDNLCVLPSGELMYFVATVVVMYNPRKETQRHYIGHTEDIQCMSHHPSEQYVATGQMAGQLPDAHAHIRVWDHVTLNTLAVIGLETFQNGICCLGFSKQNHGNYLMAVDEGDNHVLSVWDWQADKIVAKTKTHPDTVVLGAFHPHEDSILITAGKQHMYFWKMVGGKILRDKKSGVFEGEKPKFITGMEFSATGDVITGDSSGNILVWSRDDSNIFNLQHAIMRAHEKSVFTLRMLSDGTLLSGGGVDRKLVAWDSLRGYIPAKAERQLSEANGGIRTIVEQNAGQADGLLYLATSNNLIIQGSLQTKFTTVIQGHSEELWALAVHPHEHAFLTAGYDNHVCLWSSATHKLLWRVSVEKPCLSATFSPNGALAVVGTTVGLFVALNAYDGSLVASFQVGTEQLDAIRFSPDGSLLAMGSHDNTIYLFSVLDDGRTFRKAALLKGHKNFLTHIDWSSDGRYLQSVDGDYELLFWKVDENRRENPAVTRDVTWHTQTCILGYNVLGIWPARENGIDINTVSRSESGDLLAVGDSQGFLKLYRYPSTQKKAQSHQWKMCSSNVTNVKFLYDDGYLLTTGGMDAALMQWAVQVTEGINRNRAKRY</sequence>
<evidence type="ECO:0000256" key="2">
    <source>
        <dbReference type="ARBA" id="ARBA00006489"/>
    </source>
</evidence>
<evidence type="ECO:0000256" key="5">
    <source>
        <dbReference type="ARBA" id="ARBA00022737"/>
    </source>
</evidence>
<feature type="compositionally biased region" description="Polar residues" evidence="8">
    <location>
        <begin position="74"/>
        <end position="83"/>
    </location>
</feature>
<dbReference type="FunFam" id="3.10.20.230:FF:000009">
    <property type="entry name" value="Echinoderm microtubule-associated protein-like CG42247"/>
    <property type="match status" value="1"/>
</dbReference>
<evidence type="ECO:0000313" key="11">
    <source>
        <dbReference type="RefSeq" id="XP_035697529.1"/>
    </source>
</evidence>
<keyword evidence="5" id="KW-0677">Repeat</keyword>
<evidence type="ECO:0000259" key="9">
    <source>
        <dbReference type="PROSITE" id="PS50309"/>
    </source>
</evidence>
<dbReference type="SUPFAM" id="SSF50978">
    <property type="entry name" value="WD40 repeat-like"/>
    <property type="match status" value="1"/>
</dbReference>
<dbReference type="OMA" id="FTIFYIE"/>
<feature type="compositionally biased region" description="Polar residues" evidence="8">
    <location>
        <begin position="331"/>
        <end position="341"/>
    </location>
</feature>
<keyword evidence="4 7" id="KW-0853">WD repeat</keyword>
<organism evidence="10 11">
    <name type="scientific">Branchiostoma floridae</name>
    <name type="common">Florida lancelet</name>
    <name type="synonym">Amphioxus</name>
    <dbReference type="NCBI Taxonomy" id="7739"/>
    <lineage>
        <taxon>Eukaryota</taxon>
        <taxon>Metazoa</taxon>
        <taxon>Chordata</taxon>
        <taxon>Cephalochordata</taxon>
        <taxon>Leptocardii</taxon>
        <taxon>Amphioxiformes</taxon>
        <taxon>Branchiostomatidae</taxon>
        <taxon>Branchiostoma</taxon>
    </lineage>
</organism>
<dbReference type="OrthoDB" id="47802at2759"/>
<feature type="region of interest" description="Disordered" evidence="8">
    <location>
        <begin position="314"/>
        <end position="353"/>
    </location>
</feature>
<feature type="region of interest" description="Disordered" evidence="8">
    <location>
        <begin position="63"/>
        <end position="83"/>
    </location>
</feature>
<feature type="domain" description="Doublecortin" evidence="9">
    <location>
        <begin position="506"/>
        <end position="592"/>
    </location>
</feature>
<dbReference type="GO" id="GO:0000226">
    <property type="term" value="P:microtubule cytoskeleton organization"/>
    <property type="evidence" value="ECO:0000318"/>
    <property type="project" value="GO_Central"/>
</dbReference>
<name>A0A9J7MCL2_BRAFL</name>
<feature type="region of interest" description="Disordered" evidence="8">
    <location>
        <begin position="607"/>
        <end position="675"/>
    </location>
</feature>
<dbReference type="Pfam" id="PF23409">
    <property type="entry name" value="Beta-prop_EML"/>
    <property type="match status" value="1"/>
</dbReference>
<dbReference type="KEGG" id="bfo:118430653"/>